<dbReference type="Ensembl" id="ENSSTUT00000091302.1">
    <property type="protein sequence ID" value="ENSSTUP00000085825.1"/>
    <property type="gene ID" value="ENSSTUG00000037760.1"/>
</dbReference>
<dbReference type="GO" id="GO:0043009">
    <property type="term" value="P:chordate embryonic development"/>
    <property type="evidence" value="ECO:0007669"/>
    <property type="project" value="UniProtKB-ARBA"/>
</dbReference>
<feature type="DNA-binding region" description="Homeobox" evidence="5">
    <location>
        <begin position="130"/>
        <end position="189"/>
    </location>
</feature>
<feature type="compositionally biased region" description="Low complexity" evidence="7">
    <location>
        <begin position="205"/>
        <end position="214"/>
    </location>
</feature>
<feature type="region of interest" description="Disordered" evidence="7">
    <location>
        <begin position="189"/>
        <end position="220"/>
    </location>
</feature>
<dbReference type="GeneTree" id="ENSGT00940000160127"/>
<dbReference type="GO" id="GO:0048731">
    <property type="term" value="P:system development"/>
    <property type="evidence" value="ECO:0007669"/>
    <property type="project" value="UniProtKB-ARBA"/>
</dbReference>
<evidence type="ECO:0000313" key="9">
    <source>
        <dbReference type="Ensembl" id="ENSSTUP00000085825.1"/>
    </source>
</evidence>
<dbReference type="GO" id="GO:0005634">
    <property type="term" value="C:nucleus"/>
    <property type="evidence" value="ECO:0007669"/>
    <property type="project" value="UniProtKB-SubCell"/>
</dbReference>
<keyword evidence="3 5" id="KW-0371">Homeobox</keyword>
<comment type="similarity">
    <text evidence="1">Belongs to the distal-less homeobox family.</text>
</comment>
<evidence type="ECO:0000256" key="6">
    <source>
        <dbReference type="RuleBase" id="RU000682"/>
    </source>
</evidence>
<reference evidence="9" key="2">
    <citation type="submission" date="2025-09" db="UniProtKB">
        <authorList>
            <consortium name="Ensembl"/>
        </authorList>
    </citation>
    <scope>IDENTIFICATION</scope>
</reference>
<dbReference type="Proteomes" id="UP000472277">
    <property type="component" value="Chromosome 31"/>
</dbReference>
<dbReference type="GO" id="GO:0030154">
    <property type="term" value="P:cell differentiation"/>
    <property type="evidence" value="ECO:0007669"/>
    <property type="project" value="TreeGrafter"/>
</dbReference>
<dbReference type="Pfam" id="PF00046">
    <property type="entry name" value="Homeodomain"/>
    <property type="match status" value="1"/>
</dbReference>
<dbReference type="InterPro" id="IPR020479">
    <property type="entry name" value="HD_metazoa"/>
</dbReference>
<dbReference type="InterPro" id="IPR050460">
    <property type="entry name" value="Distal-less_Homeobox_TF"/>
</dbReference>
<dbReference type="PRINTS" id="PR00024">
    <property type="entry name" value="HOMEOBOX"/>
</dbReference>
<dbReference type="GO" id="GO:0000978">
    <property type="term" value="F:RNA polymerase II cis-regulatory region sequence-specific DNA binding"/>
    <property type="evidence" value="ECO:0007669"/>
    <property type="project" value="TreeGrafter"/>
</dbReference>
<dbReference type="InParanoid" id="A0A674CQ31"/>
<accession>A0A674CQ31</accession>
<dbReference type="InterPro" id="IPR000047">
    <property type="entry name" value="HTH_motif"/>
</dbReference>
<dbReference type="PROSITE" id="PS00027">
    <property type="entry name" value="HOMEOBOX_1"/>
    <property type="match status" value="1"/>
</dbReference>
<keyword evidence="4 5" id="KW-0539">Nucleus</keyword>
<dbReference type="SMART" id="SM00389">
    <property type="entry name" value="HOX"/>
    <property type="match status" value="1"/>
</dbReference>
<dbReference type="PANTHER" id="PTHR24327">
    <property type="entry name" value="HOMEOBOX PROTEIN"/>
    <property type="match status" value="1"/>
</dbReference>
<evidence type="ECO:0000256" key="4">
    <source>
        <dbReference type="ARBA" id="ARBA00023242"/>
    </source>
</evidence>
<dbReference type="AlphaFoldDB" id="A0A674CQ31"/>
<evidence type="ECO:0000259" key="8">
    <source>
        <dbReference type="PROSITE" id="PS50071"/>
    </source>
</evidence>
<protein>
    <submittedName>
        <fullName evidence="9">Distal-less homeobox 2b</fullName>
    </submittedName>
</protein>
<dbReference type="GO" id="GO:0000981">
    <property type="term" value="F:DNA-binding transcription factor activity, RNA polymerase II-specific"/>
    <property type="evidence" value="ECO:0007669"/>
    <property type="project" value="InterPro"/>
</dbReference>
<dbReference type="SUPFAM" id="SSF46689">
    <property type="entry name" value="Homeodomain-like"/>
    <property type="match status" value="1"/>
</dbReference>
<evidence type="ECO:0000313" key="10">
    <source>
        <dbReference type="Proteomes" id="UP000472277"/>
    </source>
</evidence>
<dbReference type="InterPro" id="IPR009057">
    <property type="entry name" value="Homeodomain-like_sf"/>
</dbReference>
<evidence type="ECO:0000256" key="7">
    <source>
        <dbReference type="SAM" id="MobiDB-lite"/>
    </source>
</evidence>
<reference evidence="9" key="1">
    <citation type="submission" date="2025-08" db="UniProtKB">
        <authorList>
            <consortium name="Ensembl"/>
        </authorList>
    </citation>
    <scope>IDENTIFICATION</scope>
</reference>
<evidence type="ECO:0000256" key="2">
    <source>
        <dbReference type="ARBA" id="ARBA00023125"/>
    </source>
</evidence>
<dbReference type="PANTHER" id="PTHR24327:SF81">
    <property type="entry name" value="HOMEOTIC PROTEIN DISTAL-LESS-RELATED"/>
    <property type="match status" value="1"/>
</dbReference>
<feature type="domain" description="Homeobox" evidence="8">
    <location>
        <begin position="128"/>
        <end position="188"/>
    </location>
</feature>
<evidence type="ECO:0000256" key="5">
    <source>
        <dbReference type="PROSITE-ProRule" id="PRU00108"/>
    </source>
</evidence>
<keyword evidence="2 5" id="KW-0238">DNA-binding</keyword>
<sequence length="269" mass="30362">KSGLFIIYNSDYHNNFGQSDQFMKGSMHESQESPTVPISTATGGNFFPNQLHQLEFDVNSFLPGDGYNGNNGNNGHYSPEIYEFGFANSGFPNSSDCYGSYTGSSSLTTDTEKEEKETEVRMVKENPKKVRKPRTIYSSLQLCVLQSRFRMRQYLALPERAEIAASLGLTQTQVKIWFQNRRAKLKKLWRNGQMPPGQQETPCDSPRSSSSPRPTAVHWGPQNHRITEISKERDFMPPNTSALSFYSNYSWYSFDCGTLPAEPSTTSAI</sequence>
<comment type="subcellular location">
    <subcellularLocation>
        <location evidence="5 6">Nucleus</location>
    </subcellularLocation>
</comment>
<dbReference type="InterPro" id="IPR001356">
    <property type="entry name" value="HD"/>
</dbReference>
<dbReference type="PROSITE" id="PS50071">
    <property type="entry name" value="HOMEOBOX_2"/>
    <property type="match status" value="1"/>
</dbReference>
<evidence type="ECO:0000256" key="1">
    <source>
        <dbReference type="ARBA" id="ARBA00007916"/>
    </source>
</evidence>
<dbReference type="GO" id="GO:0048598">
    <property type="term" value="P:embryonic morphogenesis"/>
    <property type="evidence" value="ECO:0007669"/>
    <property type="project" value="UniProtKB-ARBA"/>
</dbReference>
<evidence type="ECO:0000256" key="3">
    <source>
        <dbReference type="ARBA" id="ARBA00023155"/>
    </source>
</evidence>
<proteinExistence type="inferred from homology"/>
<dbReference type="PRINTS" id="PR00031">
    <property type="entry name" value="HTHREPRESSR"/>
</dbReference>
<keyword evidence="10" id="KW-1185">Reference proteome</keyword>
<name>A0A674CQ31_SALTR</name>
<gene>
    <name evidence="9" type="primary">LOC115169240</name>
</gene>
<dbReference type="InterPro" id="IPR017970">
    <property type="entry name" value="Homeobox_CS"/>
</dbReference>
<dbReference type="Gene3D" id="1.10.10.60">
    <property type="entry name" value="Homeodomain-like"/>
    <property type="match status" value="1"/>
</dbReference>
<dbReference type="CDD" id="cd00086">
    <property type="entry name" value="homeodomain"/>
    <property type="match status" value="1"/>
</dbReference>
<organism evidence="9 10">
    <name type="scientific">Salmo trutta</name>
    <name type="common">Brown trout</name>
    <dbReference type="NCBI Taxonomy" id="8032"/>
    <lineage>
        <taxon>Eukaryota</taxon>
        <taxon>Metazoa</taxon>
        <taxon>Chordata</taxon>
        <taxon>Craniata</taxon>
        <taxon>Vertebrata</taxon>
        <taxon>Euteleostomi</taxon>
        <taxon>Actinopterygii</taxon>
        <taxon>Neopterygii</taxon>
        <taxon>Teleostei</taxon>
        <taxon>Protacanthopterygii</taxon>
        <taxon>Salmoniformes</taxon>
        <taxon>Salmonidae</taxon>
        <taxon>Salmoninae</taxon>
        <taxon>Salmo</taxon>
    </lineage>
</organism>